<protein>
    <submittedName>
        <fullName evidence="1">Uncharacterized protein</fullName>
    </submittedName>
</protein>
<reference evidence="1" key="1">
    <citation type="submission" date="2022-05" db="EMBL/GenBank/DDBJ databases">
        <title>The Musa troglodytarum L. genome provides insights into the mechanism of non-climacteric behaviour and enrichment of carotenoids.</title>
        <authorList>
            <person name="Wang J."/>
        </authorList>
    </citation>
    <scope>NUCLEOTIDE SEQUENCE</scope>
    <source>
        <tissue evidence="1">Leaf</tissue>
    </source>
</reference>
<accession>A0A9E7FDR1</accession>
<proteinExistence type="predicted"/>
<dbReference type="Proteomes" id="UP001055439">
    <property type="component" value="Chromosome 3"/>
</dbReference>
<dbReference type="EMBL" id="CP097505">
    <property type="protein sequence ID" value="URD92028.1"/>
    <property type="molecule type" value="Genomic_DNA"/>
</dbReference>
<organism evidence="1 2">
    <name type="scientific">Musa troglodytarum</name>
    <name type="common">fe'i banana</name>
    <dbReference type="NCBI Taxonomy" id="320322"/>
    <lineage>
        <taxon>Eukaryota</taxon>
        <taxon>Viridiplantae</taxon>
        <taxon>Streptophyta</taxon>
        <taxon>Embryophyta</taxon>
        <taxon>Tracheophyta</taxon>
        <taxon>Spermatophyta</taxon>
        <taxon>Magnoliopsida</taxon>
        <taxon>Liliopsida</taxon>
        <taxon>Zingiberales</taxon>
        <taxon>Musaceae</taxon>
        <taxon>Musa</taxon>
    </lineage>
</organism>
<name>A0A9E7FDR1_9LILI</name>
<evidence type="ECO:0000313" key="2">
    <source>
        <dbReference type="Proteomes" id="UP001055439"/>
    </source>
</evidence>
<evidence type="ECO:0000313" key="1">
    <source>
        <dbReference type="EMBL" id="URD92028.1"/>
    </source>
</evidence>
<keyword evidence="2" id="KW-1185">Reference proteome</keyword>
<sequence>MSSSSLAISSPRLKSWGGIAALLEVYSFRCALLFSRLITFHFVGAAAGRCLQLRHHQDSHERTGSPVVVVDENLDDAASANKRLHIYATIAEVDSLLPLSSCL</sequence>
<dbReference type="AlphaFoldDB" id="A0A9E7FDR1"/>
<gene>
    <name evidence="1" type="ORF">MUK42_26716</name>
</gene>